<accession>A0A8I0K2J4</accession>
<evidence type="ECO:0000313" key="3">
    <source>
        <dbReference type="Proteomes" id="UP000620591"/>
    </source>
</evidence>
<dbReference type="SUPFAM" id="SSF53756">
    <property type="entry name" value="UDP-Glycosyltransferase/glycogen phosphorylase"/>
    <property type="match status" value="1"/>
</dbReference>
<dbReference type="Pfam" id="PF04464">
    <property type="entry name" value="Glyphos_transf"/>
    <property type="match status" value="1"/>
</dbReference>
<dbReference type="InterPro" id="IPR007554">
    <property type="entry name" value="Glycerophosphate_synth"/>
</dbReference>
<organism evidence="2 3">
    <name type="scientific">Aeromicrobium senzhongii</name>
    <dbReference type="NCBI Taxonomy" id="2663859"/>
    <lineage>
        <taxon>Bacteria</taxon>
        <taxon>Bacillati</taxon>
        <taxon>Actinomycetota</taxon>
        <taxon>Actinomycetes</taxon>
        <taxon>Propionibacteriales</taxon>
        <taxon>Nocardioidaceae</taxon>
        <taxon>Aeromicrobium</taxon>
    </lineage>
</organism>
<reference evidence="2" key="1">
    <citation type="submission" date="2020-09" db="EMBL/GenBank/DDBJ databases">
        <title>Novel species in genus Aeromicrobium.</title>
        <authorList>
            <person name="Zhang G."/>
        </authorList>
    </citation>
    <scope>NUCLEOTIDE SEQUENCE</scope>
    <source>
        <strain evidence="2">Zg-636</strain>
    </source>
</reference>
<dbReference type="Gene3D" id="3.40.50.12580">
    <property type="match status" value="1"/>
</dbReference>
<feature type="transmembrane region" description="Helical" evidence="1">
    <location>
        <begin position="119"/>
        <end position="152"/>
    </location>
</feature>
<sequence length="538" mass="58494">MTDQLPSLAARLRARRDREVDDLRHRFRTDLGTRNRVFAWSSAGLVLVAALALTIRAVVHGLGPGAVLAAVLGVVLVRAAMLRPAAPPHVHGLPGVPEPAVCPTPDPPDRSPFVLAVRWLGAVLAFALALASLPVVLVVLVVLAVAAAPVVADKVRLWGARRTLRRALLAYEPRFVLGYGGYGGGPIHVGMWEPHLLASGDRGVIVGLRSHYCAELRAGIRPTMPWISAGSDVLGDMRVLTVPSMTTFFYVHNAPGHLKLMGIRSVRHVWLGHGDSDKSGSHHSRHLRYDVLVASGEAAIDRYTRHGVDIPRERFVLLGRPQSGDVLPAATPVTELERPTVLYAPTWTGNGKMTNFSSIKVADRILRALIDADVNIIFRPHPVFLRAPSWTDRLAALDAILQADHDDPTNARRHLWGEEAVRGLSVADCMNRADALVSDVSSVVSDWLASGKPYLMVSMAHGLDEFAEAVPVAAGGYMVDKRLTGLADVLDDMLRRDPLADRRRLLKVHVLGDYEGDESARAFAAWVHEMAHTPLVRS</sequence>
<keyword evidence="1" id="KW-1133">Transmembrane helix</keyword>
<keyword evidence="2" id="KW-0808">Transferase</keyword>
<evidence type="ECO:0000256" key="1">
    <source>
        <dbReference type="SAM" id="Phobius"/>
    </source>
</evidence>
<gene>
    <name evidence="2" type="ORF">IBG24_06335</name>
</gene>
<proteinExistence type="predicted"/>
<dbReference type="RefSeq" id="WP_187768933.1">
    <property type="nucleotide sequence ID" value="NZ_JACTVM010000001.1"/>
</dbReference>
<protein>
    <submittedName>
        <fullName evidence="2">CDP-glycerol glycerophosphotransferase family protein</fullName>
    </submittedName>
</protein>
<dbReference type="InterPro" id="IPR043148">
    <property type="entry name" value="TagF_C"/>
</dbReference>
<keyword evidence="1" id="KW-0472">Membrane</keyword>
<dbReference type="GO" id="GO:0047355">
    <property type="term" value="F:CDP-glycerol glycerophosphotransferase activity"/>
    <property type="evidence" value="ECO:0007669"/>
    <property type="project" value="InterPro"/>
</dbReference>
<evidence type="ECO:0000313" key="2">
    <source>
        <dbReference type="EMBL" id="MBC9225925.1"/>
    </source>
</evidence>
<keyword evidence="1" id="KW-0812">Transmembrane</keyword>
<dbReference type="GO" id="GO:0016020">
    <property type="term" value="C:membrane"/>
    <property type="evidence" value="ECO:0007669"/>
    <property type="project" value="InterPro"/>
</dbReference>
<name>A0A8I0K2J4_9ACTN</name>
<comment type="caution">
    <text evidence="2">The sequence shown here is derived from an EMBL/GenBank/DDBJ whole genome shotgun (WGS) entry which is preliminary data.</text>
</comment>
<dbReference type="EMBL" id="JACTVM010000001">
    <property type="protein sequence ID" value="MBC9225925.1"/>
    <property type="molecule type" value="Genomic_DNA"/>
</dbReference>
<feature type="transmembrane region" description="Helical" evidence="1">
    <location>
        <begin position="37"/>
        <end position="59"/>
    </location>
</feature>
<feature type="transmembrane region" description="Helical" evidence="1">
    <location>
        <begin position="66"/>
        <end position="86"/>
    </location>
</feature>
<dbReference type="AlphaFoldDB" id="A0A8I0K2J4"/>
<dbReference type="Proteomes" id="UP000620591">
    <property type="component" value="Unassembled WGS sequence"/>
</dbReference>